<dbReference type="Proteomes" id="UP000022910">
    <property type="component" value="Unassembled WGS sequence"/>
</dbReference>
<evidence type="ECO:0000313" key="11">
    <source>
        <dbReference type="Proteomes" id="UP000022910"/>
    </source>
</evidence>
<comment type="similarity">
    <text evidence="8">Belongs to the protein kinase superfamily.</text>
</comment>
<sequence>MSKYTNDIAKNQTACKEQMIDKENSSPNIVQFGTIWGCFISSFIVIEFFEKEHILGNKETNGNYLNLKDSNYEIHCIIQNDHNGKKLLNLSEDGMKKENPENKQRKLCILEESIDLNDGVEFRLKLKNKFVKFTYRDVHILNCGCGNLQKYVKYTSKFKINKYQENEENNQQNKSVYKSPTNIEQTCFDHKYKYIKLLGSGGFGKVFLVQNEQNEKEKLAAKFGAVSLKDEYIYMKELEKLGIAIQAKYGYYDSFSKRHILFMEWIKGGTLYDLVYKNQARLNYKKAKLLLLELVSCVHKLHMAGLIHRDLKAENIFVVRKTPLKLKLGDFGLCRNISKSPSTNHCGTLNHYAPELFNKKTRTEKQIIAADWWAIGCVLFFCITGGDYMFNPKENFEEQKKHTKEKLLEIQNGKNDYLNSIDHRMREVFFVLFEEDMSKRTYEKLQSFGDYPSVCKFAWFSDYHRFGSQSLTDISP</sequence>
<keyword evidence="2" id="KW-0597">Phosphoprotein</keyword>
<dbReference type="PROSITE" id="PS50011">
    <property type="entry name" value="PROTEIN_KINASE_DOM"/>
    <property type="match status" value="1"/>
</dbReference>
<keyword evidence="11" id="KW-1185">Reference proteome</keyword>
<feature type="binding site" evidence="7">
    <location>
        <position position="222"/>
    </location>
    <ligand>
        <name>ATP</name>
        <dbReference type="ChEBI" id="CHEBI:30616"/>
    </ligand>
</feature>
<dbReference type="Gene3D" id="1.10.510.10">
    <property type="entry name" value="Transferase(Phosphotransferase) domain 1"/>
    <property type="match status" value="1"/>
</dbReference>
<accession>A0A015N9G8</accession>
<dbReference type="STRING" id="1432141.A0A015N9G8"/>
<keyword evidence="1 8" id="KW-0723">Serine/threonine-protein kinase</keyword>
<dbReference type="GO" id="GO:0004674">
    <property type="term" value="F:protein serine/threonine kinase activity"/>
    <property type="evidence" value="ECO:0007669"/>
    <property type="project" value="UniProtKB-KW"/>
</dbReference>
<keyword evidence="6 7" id="KW-0067">ATP-binding</keyword>
<reference evidence="10 11" key="1">
    <citation type="submission" date="2014-02" db="EMBL/GenBank/DDBJ databases">
        <title>Single nucleus genome sequencing reveals high similarity among nuclei of an endomycorrhizal fungus.</title>
        <authorList>
            <person name="Lin K."/>
            <person name="Geurts R."/>
            <person name="Zhang Z."/>
            <person name="Limpens E."/>
            <person name="Saunders D.G."/>
            <person name="Mu D."/>
            <person name="Pang E."/>
            <person name="Cao H."/>
            <person name="Cha H."/>
            <person name="Lin T."/>
            <person name="Zhou Q."/>
            <person name="Shang Y."/>
            <person name="Li Y."/>
            <person name="Ivanov S."/>
            <person name="Sharma T."/>
            <person name="Velzen R.V."/>
            <person name="Ruijter N.D."/>
            <person name="Aanen D.K."/>
            <person name="Win J."/>
            <person name="Kamoun S."/>
            <person name="Bisseling T."/>
            <person name="Huang S."/>
        </authorList>
    </citation>
    <scope>NUCLEOTIDE SEQUENCE [LARGE SCALE GENOMIC DNA]</scope>
    <source>
        <strain evidence="11">DAOM197198w</strain>
    </source>
</reference>
<dbReference type="InterPro" id="IPR011009">
    <property type="entry name" value="Kinase-like_dom_sf"/>
</dbReference>
<gene>
    <name evidence="10" type="ORF">RirG_038410</name>
</gene>
<dbReference type="PROSITE" id="PS00107">
    <property type="entry name" value="PROTEIN_KINASE_ATP"/>
    <property type="match status" value="1"/>
</dbReference>
<dbReference type="Pfam" id="PF00069">
    <property type="entry name" value="Pkinase"/>
    <property type="match status" value="1"/>
</dbReference>
<dbReference type="OrthoDB" id="10252171at2759"/>
<evidence type="ECO:0000256" key="7">
    <source>
        <dbReference type="PROSITE-ProRule" id="PRU10141"/>
    </source>
</evidence>
<proteinExistence type="inferred from homology"/>
<dbReference type="InterPro" id="IPR000719">
    <property type="entry name" value="Prot_kinase_dom"/>
</dbReference>
<keyword evidence="4 7" id="KW-0547">Nucleotide-binding</keyword>
<evidence type="ECO:0000256" key="4">
    <source>
        <dbReference type="ARBA" id="ARBA00022741"/>
    </source>
</evidence>
<evidence type="ECO:0000256" key="2">
    <source>
        <dbReference type="ARBA" id="ARBA00022553"/>
    </source>
</evidence>
<dbReference type="HOGENOM" id="CLU_616982_0_0_1"/>
<evidence type="ECO:0000256" key="1">
    <source>
        <dbReference type="ARBA" id="ARBA00022527"/>
    </source>
</evidence>
<keyword evidence="5" id="KW-0418">Kinase</keyword>
<dbReference type="InterPro" id="IPR008271">
    <property type="entry name" value="Ser/Thr_kinase_AS"/>
</dbReference>
<dbReference type="SUPFAM" id="SSF56112">
    <property type="entry name" value="Protein kinase-like (PK-like)"/>
    <property type="match status" value="1"/>
</dbReference>
<evidence type="ECO:0000256" key="8">
    <source>
        <dbReference type="RuleBase" id="RU000304"/>
    </source>
</evidence>
<evidence type="ECO:0000259" key="9">
    <source>
        <dbReference type="PROSITE" id="PS50011"/>
    </source>
</evidence>
<feature type="domain" description="Protein kinase" evidence="9">
    <location>
        <begin position="192"/>
        <end position="454"/>
    </location>
</feature>
<dbReference type="PANTHER" id="PTHR24351">
    <property type="entry name" value="RIBOSOMAL PROTEIN S6 KINASE"/>
    <property type="match status" value="1"/>
</dbReference>
<protein>
    <submittedName>
        <fullName evidence="10">Tpk2p</fullName>
    </submittedName>
</protein>
<dbReference type="InterPro" id="IPR017441">
    <property type="entry name" value="Protein_kinase_ATP_BS"/>
</dbReference>
<dbReference type="GO" id="GO:0005524">
    <property type="term" value="F:ATP binding"/>
    <property type="evidence" value="ECO:0007669"/>
    <property type="project" value="UniProtKB-UniRule"/>
</dbReference>
<evidence type="ECO:0000256" key="5">
    <source>
        <dbReference type="ARBA" id="ARBA00022777"/>
    </source>
</evidence>
<organism evidence="10 11">
    <name type="scientific">Rhizophagus irregularis (strain DAOM 197198w)</name>
    <name type="common">Glomus intraradices</name>
    <dbReference type="NCBI Taxonomy" id="1432141"/>
    <lineage>
        <taxon>Eukaryota</taxon>
        <taxon>Fungi</taxon>
        <taxon>Fungi incertae sedis</taxon>
        <taxon>Mucoromycota</taxon>
        <taxon>Glomeromycotina</taxon>
        <taxon>Glomeromycetes</taxon>
        <taxon>Glomerales</taxon>
        <taxon>Glomeraceae</taxon>
        <taxon>Rhizophagus</taxon>
    </lineage>
</organism>
<name>A0A015N9G8_RHIIW</name>
<dbReference type="CDD" id="cd00180">
    <property type="entry name" value="PKc"/>
    <property type="match status" value="1"/>
</dbReference>
<evidence type="ECO:0000256" key="6">
    <source>
        <dbReference type="ARBA" id="ARBA00022840"/>
    </source>
</evidence>
<dbReference type="SMART" id="SM00220">
    <property type="entry name" value="S_TKc"/>
    <property type="match status" value="1"/>
</dbReference>
<evidence type="ECO:0000313" key="10">
    <source>
        <dbReference type="EMBL" id="EXX75828.1"/>
    </source>
</evidence>
<keyword evidence="3" id="KW-0808">Transferase</keyword>
<evidence type="ECO:0000256" key="3">
    <source>
        <dbReference type="ARBA" id="ARBA00022679"/>
    </source>
</evidence>
<comment type="caution">
    <text evidence="10">The sequence shown here is derived from an EMBL/GenBank/DDBJ whole genome shotgun (WGS) entry which is preliminary data.</text>
</comment>
<dbReference type="EMBL" id="JEMT01012356">
    <property type="protein sequence ID" value="EXX75828.1"/>
    <property type="molecule type" value="Genomic_DNA"/>
</dbReference>
<dbReference type="PROSITE" id="PS00108">
    <property type="entry name" value="PROTEIN_KINASE_ST"/>
    <property type="match status" value="1"/>
</dbReference>
<dbReference type="AlphaFoldDB" id="A0A015N9G8"/>